<dbReference type="OrthoDB" id="4851849at2759"/>
<comment type="caution">
    <text evidence="1">The sequence shown here is derived from an EMBL/GenBank/DDBJ whole genome shotgun (WGS) entry which is preliminary data.</text>
</comment>
<organism evidence="1 2">
    <name type="scientific">Paraphoma chrysanthemicola</name>
    <dbReference type="NCBI Taxonomy" id="798071"/>
    <lineage>
        <taxon>Eukaryota</taxon>
        <taxon>Fungi</taxon>
        <taxon>Dikarya</taxon>
        <taxon>Ascomycota</taxon>
        <taxon>Pezizomycotina</taxon>
        <taxon>Dothideomycetes</taxon>
        <taxon>Pleosporomycetidae</taxon>
        <taxon>Pleosporales</taxon>
        <taxon>Pleosporineae</taxon>
        <taxon>Phaeosphaeriaceae</taxon>
        <taxon>Paraphoma</taxon>
    </lineage>
</organism>
<dbReference type="AlphaFoldDB" id="A0A8K0RA42"/>
<dbReference type="EMBL" id="JAGMVJ010000006">
    <property type="protein sequence ID" value="KAH7089476.1"/>
    <property type="molecule type" value="Genomic_DNA"/>
</dbReference>
<evidence type="ECO:0000313" key="1">
    <source>
        <dbReference type="EMBL" id="KAH7089476.1"/>
    </source>
</evidence>
<sequence>MTDDSANTIPTLGLKTTLRLRDRFCSRLSRLVTAAVDLNEHQNQASMIINLSRREYPDQPRLKLDDELHRFVKIMEHNMPLISRYLTHTDANRDKAKGEIKRAILLYSHSHMEHIVPGIMRIFRACQDAFANFMTLYFGIEDIPDGQSKLDRELADPLISLLQSVQSYDHSVDQLRVLIEKAWNLTIDIQYLQIRLSSLLWKRHFGKGLYPLVCMLSFPEYTYHAFVRAAEACPAFSVLEFNLSPPAPSSRRLQSAKIAKTSASSNSHCSSLAATSGQPVSTADRLVESNSDAEHDDILAAMYPYIGEQQLLAEHTSLCSRSDQDTVHLLAAVLVGSLLRVSSDAWFTFGFVATREQEEERHLGGLYAAILREAQEPQAIFRELKYAHQNDTLTSLFDSKAYGHFRQQFPRLEKFLKTPSVARSTVWRLIQYTKCEVYTEPSPVIKRDFGFQFCRNHQDVTLLKDAYTHILANTDPRDLHNACHFGRLADFARMSGVPDHAKKQHLFGNDYPSPFIGFDNRKGLERHYLPLFKSSKKV</sequence>
<gene>
    <name evidence="1" type="ORF">FB567DRAFT_466545</name>
</gene>
<protein>
    <submittedName>
        <fullName evidence="1">Uncharacterized protein</fullName>
    </submittedName>
</protein>
<evidence type="ECO:0000313" key="2">
    <source>
        <dbReference type="Proteomes" id="UP000813461"/>
    </source>
</evidence>
<reference evidence="1" key="1">
    <citation type="journal article" date="2021" name="Nat. Commun.">
        <title>Genetic determinants of endophytism in the Arabidopsis root mycobiome.</title>
        <authorList>
            <person name="Mesny F."/>
            <person name="Miyauchi S."/>
            <person name="Thiergart T."/>
            <person name="Pickel B."/>
            <person name="Atanasova L."/>
            <person name="Karlsson M."/>
            <person name="Huettel B."/>
            <person name="Barry K.W."/>
            <person name="Haridas S."/>
            <person name="Chen C."/>
            <person name="Bauer D."/>
            <person name="Andreopoulos W."/>
            <person name="Pangilinan J."/>
            <person name="LaButti K."/>
            <person name="Riley R."/>
            <person name="Lipzen A."/>
            <person name="Clum A."/>
            <person name="Drula E."/>
            <person name="Henrissat B."/>
            <person name="Kohler A."/>
            <person name="Grigoriev I.V."/>
            <person name="Martin F.M."/>
            <person name="Hacquard S."/>
        </authorList>
    </citation>
    <scope>NUCLEOTIDE SEQUENCE</scope>
    <source>
        <strain evidence="1">MPI-SDFR-AT-0120</strain>
    </source>
</reference>
<proteinExistence type="predicted"/>
<keyword evidence="2" id="KW-1185">Reference proteome</keyword>
<dbReference type="Proteomes" id="UP000813461">
    <property type="component" value="Unassembled WGS sequence"/>
</dbReference>
<accession>A0A8K0RA42</accession>
<name>A0A8K0RA42_9PLEO</name>